<name>A0A1B1ALN7_9PROT</name>
<feature type="transmembrane region" description="Helical" evidence="7">
    <location>
        <begin position="114"/>
        <end position="134"/>
    </location>
</feature>
<dbReference type="FunCoup" id="A0A1B1ALN7">
    <property type="interactions" value="169"/>
</dbReference>
<evidence type="ECO:0000256" key="7">
    <source>
        <dbReference type="SAM" id="Phobius"/>
    </source>
</evidence>
<dbReference type="KEGG" id="cbot:ATE48_17040"/>
<evidence type="ECO:0000256" key="2">
    <source>
        <dbReference type="ARBA" id="ARBA00008193"/>
    </source>
</evidence>
<feature type="transmembrane region" description="Helical" evidence="7">
    <location>
        <begin position="30"/>
        <end position="50"/>
    </location>
</feature>
<dbReference type="AlphaFoldDB" id="A0A1B1ALN7"/>
<proteinExistence type="inferred from homology"/>
<feature type="transmembrane region" description="Helical" evidence="7">
    <location>
        <begin position="56"/>
        <end position="76"/>
    </location>
</feature>
<organism evidence="9 10">
    <name type="scientific">Candidatus Viadribacter manganicus</name>
    <dbReference type="NCBI Taxonomy" id="1759059"/>
    <lineage>
        <taxon>Bacteria</taxon>
        <taxon>Pseudomonadati</taxon>
        <taxon>Pseudomonadota</taxon>
        <taxon>Alphaproteobacteria</taxon>
        <taxon>Hyphomonadales</taxon>
        <taxon>Hyphomonadaceae</taxon>
        <taxon>Candidatus Viadribacter</taxon>
    </lineage>
</organism>
<feature type="transmembrane region" description="Helical" evidence="7">
    <location>
        <begin position="6"/>
        <end position="23"/>
    </location>
</feature>
<dbReference type="InParanoid" id="A0A1B1ALN7"/>
<dbReference type="GO" id="GO:0005886">
    <property type="term" value="C:plasma membrane"/>
    <property type="evidence" value="ECO:0007669"/>
    <property type="project" value="UniProtKB-SubCell"/>
</dbReference>
<dbReference type="InterPro" id="IPR005115">
    <property type="entry name" value="Gly_transporter"/>
</dbReference>
<feature type="transmembrane region" description="Helical" evidence="7">
    <location>
        <begin position="88"/>
        <end position="108"/>
    </location>
</feature>
<keyword evidence="6 7" id="KW-0472">Membrane</keyword>
<comment type="subcellular location">
    <subcellularLocation>
        <location evidence="1">Cell membrane</location>
        <topology evidence="1">Multi-pass membrane protein</topology>
    </subcellularLocation>
</comment>
<dbReference type="PANTHER" id="PTHR30506">
    <property type="entry name" value="INNER MEMBRANE PROTEIN"/>
    <property type="match status" value="1"/>
</dbReference>
<evidence type="ECO:0000313" key="10">
    <source>
        <dbReference type="Proteomes" id="UP000092498"/>
    </source>
</evidence>
<evidence type="ECO:0000256" key="6">
    <source>
        <dbReference type="ARBA" id="ARBA00023136"/>
    </source>
</evidence>
<evidence type="ECO:0000256" key="4">
    <source>
        <dbReference type="ARBA" id="ARBA00022692"/>
    </source>
</evidence>
<sequence length="205" mass="21050">MLPPALDYAGFTVFALTGALAAARDKQDIITFWFFAVVTGIGGGTLRDLLIDAPVFWIDNATYLGIGLLAAVVVWLAAPRIARLKTLIWLDAVGLAAYAVIGAAKALSFGVGPFVSVAMGVLTACFGGVIRDVLAEQPSALLKREITMSAALLSAAGFVALLYAGVPPLWAGVAGALAGFGLRAGAIHYGWALPAFGDRSGEGKA</sequence>
<evidence type="ECO:0000259" key="8">
    <source>
        <dbReference type="Pfam" id="PF03458"/>
    </source>
</evidence>
<dbReference type="OrthoDB" id="9791874at2"/>
<evidence type="ECO:0000256" key="1">
    <source>
        <dbReference type="ARBA" id="ARBA00004651"/>
    </source>
</evidence>
<keyword evidence="10" id="KW-1185">Reference proteome</keyword>
<dbReference type="PANTHER" id="PTHR30506:SF3">
    <property type="entry name" value="UPF0126 INNER MEMBRANE PROTEIN YADS-RELATED"/>
    <property type="match status" value="1"/>
</dbReference>
<dbReference type="Proteomes" id="UP000092498">
    <property type="component" value="Chromosome"/>
</dbReference>
<keyword evidence="3" id="KW-1003">Cell membrane</keyword>
<feature type="transmembrane region" description="Helical" evidence="7">
    <location>
        <begin position="146"/>
        <end position="164"/>
    </location>
</feature>
<evidence type="ECO:0000256" key="3">
    <source>
        <dbReference type="ARBA" id="ARBA00022475"/>
    </source>
</evidence>
<gene>
    <name evidence="9" type="ORF">ATE48_17040</name>
</gene>
<feature type="domain" description="Glycine transporter" evidence="8">
    <location>
        <begin position="89"/>
        <end position="161"/>
    </location>
</feature>
<keyword evidence="5 7" id="KW-1133">Transmembrane helix</keyword>
<accession>A0A1B1ALN7</accession>
<feature type="domain" description="Glycine transporter" evidence="8">
    <location>
        <begin position="5"/>
        <end position="77"/>
    </location>
</feature>
<dbReference type="STRING" id="1759059.ATE48_17040"/>
<evidence type="ECO:0000256" key="5">
    <source>
        <dbReference type="ARBA" id="ARBA00022989"/>
    </source>
</evidence>
<comment type="similarity">
    <text evidence="2">Belongs to the UPF0126 family.</text>
</comment>
<dbReference type="EMBL" id="CP013244">
    <property type="protein sequence ID" value="ANP47492.1"/>
    <property type="molecule type" value="Genomic_DNA"/>
</dbReference>
<evidence type="ECO:0000313" key="9">
    <source>
        <dbReference type="EMBL" id="ANP47492.1"/>
    </source>
</evidence>
<dbReference type="Pfam" id="PF03458">
    <property type="entry name" value="Gly_transporter"/>
    <property type="match status" value="2"/>
</dbReference>
<dbReference type="RefSeq" id="WP_066773675.1">
    <property type="nucleotide sequence ID" value="NZ_CP013244.1"/>
</dbReference>
<reference evidence="9 10" key="1">
    <citation type="submission" date="2015-11" db="EMBL/GenBank/DDBJ databases">
        <title>Whole-Genome Sequence of Candidatus Oderbacter manganicum from the National Park Lower Oder Valley, Germany.</title>
        <authorList>
            <person name="Braun B."/>
            <person name="Liere K."/>
            <person name="Szewzyk U."/>
        </authorList>
    </citation>
    <scope>NUCLEOTIDE SEQUENCE [LARGE SCALE GENOMIC DNA]</scope>
    <source>
        <strain evidence="9 10">OTSz_A_272</strain>
    </source>
</reference>
<protein>
    <recommendedName>
        <fullName evidence="8">Glycine transporter domain-containing protein</fullName>
    </recommendedName>
</protein>
<keyword evidence="4 7" id="KW-0812">Transmembrane</keyword>